<gene>
    <name evidence="2" type="ORF">CHLRE_02g118100v5</name>
</gene>
<dbReference type="GeneID" id="5727967"/>
<organism evidence="2 3">
    <name type="scientific">Chlamydomonas reinhardtii</name>
    <name type="common">Chlamydomonas smithii</name>
    <dbReference type="NCBI Taxonomy" id="3055"/>
    <lineage>
        <taxon>Eukaryota</taxon>
        <taxon>Viridiplantae</taxon>
        <taxon>Chlorophyta</taxon>
        <taxon>core chlorophytes</taxon>
        <taxon>Chlorophyceae</taxon>
        <taxon>CS clade</taxon>
        <taxon>Chlamydomonadales</taxon>
        <taxon>Chlamydomonadaceae</taxon>
        <taxon>Chlamydomonas</taxon>
    </lineage>
</organism>
<evidence type="ECO:0000313" key="3">
    <source>
        <dbReference type="Proteomes" id="UP000006906"/>
    </source>
</evidence>
<keyword evidence="3" id="KW-1185">Reference proteome</keyword>
<dbReference type="EMBL" id="CM008963">
    <property type="protein sequence ID" value="PNW87326.1"/>
    <property type="molecule type" value="Genomic_DNA"/>
</dbReference>
<dbReference type="PaxDb" id="3055-EDO96922"/>
<dbReference type="ExpressionAtlas" id="A0A2K3E3G5">
    <property type="expression patterns" value="baseline and differential"/>
</dbReference>
<proteinExistence type="predicted"/>
<feature type="compositionally biased region" description="Basic and acidic residues" evidence="1">
    <location>
        <begin position="12"/>
        <end position="23"/>
    </location>
</feature>
<accession>A0A2K3E3G5</accession>
<reference evidence="2 3" key="1">
    <citation type="journal article" date="2007" name="Science">
        <title>The Chlamydomonas genome reveals the evolution of key animal and plant functions.</title>
        <authorList>
            <person name="Merchant S.S."/>
            <person name="Prochnik S.E."/>
            <person name="Vallon O."/>
            <person name="Harris E.H."/>
            <person name="Karpowicz S.J."/>
            <person name="Witman G.B."/>
            <person name="Terry A."/>
            <person name="Salamov A."/>
            <person name="Fritz-Laylin L.K."/>
            <person name="Marechal-Drouard L."/>
            <person name="Marshall W.F."/>
            <person name="Qu L.H."/>
            <person name="Nelson D.R."/>
            <person name="Sanderfoot A.A."/>
            <person name="Spalding M.H."/>
            <person name="Kapitonov V.V."/>
            <person name="Ren Q."/>
            <person name="Ferris P."/>
            <person name="Lindquist E."/>
            <person name="Shapiro H."/>
            <person name="Lucas S.M."/>
            <person name="Grimwood J."/>
            <person name="Schmutz J."/>
            <person name="Cardol P."/>
            <person name="Cerutti H."/>
            <person name="Chanfreau G."/>
            <person name="Chen C.L."/>
            <person name="Cognat V."/>
            <person name="Croft M.T."/>
            <person name="Dent R."/>
            <person name="Dutcher S."/>
            <person name="Fernandez E."/>
            <person name="Fukuzawa H."/>
            <person name="Gonzalez-Ballester D."/>
            <person name="Gonzalez-Halphen D."/>
            <person name="Hallmann A."/>
            <person name="Hanikenne M."/>
            <person name="Hippler M."/>
            <person name="Inwood W."/>
            <person name="Jabbari K."/>
            <person name="Kalanon M."/>
            <person name="Kuras R."/>
            <person name="Lefebvre P.A."/>
            <person name="Lemaire S.D."/>
            <person name="Lobanov A.V."/>
            <person name="Lohr M."/>
            <person name="Manuell A."/>
            <person name="Meier I."/>
            <person name="Mets L."/>
            <person name="Mittag M."/>
            <person name="Mittelmeier T."/>
            <person name="Moroney J.V."/>
            <person name="Moseley J."/>
            <person name="Napoli C."/>
            <person name="Nedelcu A.M."/>
            <person name="Niyogi K."/>
            <person name="Novoselov S.V."/>
            <person name="Paulsen I.T."/>
            <person name="Pazour G."/>
            <person name="Purton S."/>
            <person name="Ral J.P."/>
            <person name="Riano-Pachon D.M."/>
            <person name="Riekhof W."/>
            <person name="Rymarquis L."/>
            <person name="Schroda M."/>
            <person name="Stern D."/>
            <person name="Umen J."/>
            <person name="Willows R."/>
            <person name="Wilson N."/>
            <person name="Zimmer S.L."/>
            <person name="Allmer J."/>
            <person name="Balk J."/>
            <person name="Bisova K."/>
            <person name="Chen C.J."/>
            <person name="Elias M."/>
            <person name="Gendler K."/>
            <person name="Hauser C."/>
            <person name="Lamb M.R."/>
            <person name="Ledford H."/>
            <person name="Long J.C."/>
            <person name="Minagawa J."/>
            <person name="Page M.D."/>
            <person name="Pan J."/>
            <person name="Pootakham W."/>
            <person name="Roje S."/>
            <person name="Rose A."/>
            <person name="Stahlberg E."/>
            <person name="Terauchi A.M."/>
            <person name="Yang P."/>
            <person name="Ball S."/>
            <person name="Bowler C."/>
            <person name="Dieckmann C.L."/>
            <person name="Gladyshev V.N."/>
            <person name="Green P."/>
            <person name="Jorgensen R."/>
            <person name="Mayfield S."/>
            <person name="Mueller-Roeber B."/>
            <person name="Rajamani S."/>
            <person name="Sayre R.T."/>
            <person name="Brokstein P."/>
            <person name="Dubchak I."/>
            <person name="Goodstein D."/>
            <person name="Hornick L."/>
            <person name="Huang Y.W."/>
            <person name="Jhaveri J."/>
            <person name="Luo Y."/>
            <person name="Martinez D."/>
            <person name="Ngau W.C."/>
            <person name="Otillar B."/>
            <person name="Poliakov A."/>
            <person name="Porter A."/>
            <person name="Szajkowski L."/>
            <person name="Werner G."/>
            <person name="Zhou K."/>
            <person name="Grigoriev I.V."/>
            <person name="Rokhsar D.S."/>
            <person name="Grossman A.R."/>
        </authorList>
    </citation>
    <scope>NUCLEOTIDE SEQUENCE [LARGE SCALE GENOMIC DNA]</scope>
    <source>
        <strain evidence="3">CC-503</strain>
    </source>
</reference>
<dbReference type="Gramene" id="PNW87326">
    <property type="protein sequence ID" value="PNW87326"/>
    <property type="gene ID" value="CHLRE_02g118100v5"/>
</dbReference>
<dbReference type="AlphaFoldDB" id="A0A2K3E3G5"/>
<dbReference type="Proteomes" id="UP000006906">
    <property type="component" value="Chromosome 2"/>
</dbReference>
<sequence>MLTSTSTPSSAWDRDHENLHDTCEDMPQDSASSWAAQPAWASGHMEELRSHIQAMWVASGDSDWLGVIVRERAEQRSRAVRAQLAPLLPEGRTFALGELLFYDRATMLEKVKLVLGYEYGVDPQYLQPYTPVGHLVLGYGAAASSSSPLPAASSAWSVFDVERLLDTVRAALGVAPELPAACVGEAGGDEMAEAVAAAVAEMSLHALAEAVYQALEPERSFWTYG</sequence>
<dbReference type="KEGG" id="cre:CHLRE_02g118100v5"/>
<evidence type="ECO:0000313" key="2">
    <source>
        <dbReference type="EMBL" id="PNW87326.1"/>
    </source>
</evidence>
<protein>
    <submittedName>
        <fullName evidence="2">Uncharacterized protein</fullName>
    </submittedName>
</protein>
<dbReference type="OrthoDB" id="537991at2759"/>
<dbReference type="RefSeq" id="XP_001702427.2">
    <property type="nucleotide sequence ID" value="XM_001702375.2"/>
</dbReference>
<name>A0A2K3E3G5_CHLRE</name>
<dbReference type="InParanoid" id="A0A2K3E3G5"/>
<feature type="region of interest" description="Disordered" evidence="1">
    <location>
        <begin position="1"/>
        <end position="31"/>
    </location>
</feature>
<feature type="compositionally biased region" description="Polar residues" evidence="1">
    <location>
        <begin position="1"/>
        <end position="10"/>
    </location>
</feature>
<evidence type="ECO:0000256" key="1">
    <source>
        <dbReference type="SAM" id="MobiDB-lite"/>
    </source>
</evidence>